<dbReference type="OrthoDB" id="278163at2759"/>
<dbReference type="PANTHER" id="PTHR34258">
    <property type="entry name" value="ARMADILLO-LIKE HELICAL DOMAIN CONTAINING PROTEIN 1"/>
    <property type="match status" value="1"/>
</dbReference>
<evidence type="ECO:0000313" key="3">
    <source>
        <dbReference type="WBParaSite" id="ECPE_0000051601-mRNA-1"/>
    </source>
</evidence>
<dbReference type="WBParaSite" id="ECPE_0000051601-mRNA-1">
    <property type="protein sequence ID" value="ECPE_0000051601-mRNA-1"/>
    <property type="gene ID" value="ECPE_0000051601"/>
</dbReference>
<dbReference type="Pfam" id="PF17741">
    <property type="entry name" value="DUF5578"/>
    <property type="match status" value="1"/>
</dbReference>
<proteinExistence type="predicted"/>
<keyword evidence="2" id="KW-1185">Reference proteome</keyword>
<name>A0A183A0N1_9TREM</name>
<dbReference type="Proteomes" id="UP000272942">
    <property type="component" value="Unassembled WGS sequence"/>
</dbReference>
<evidence type="ECO:0000313" key="2">
    <source>
        <dbReference type="Proteomes" id="UP000272942"/>
    </source>
</evidence>
<evidence type="ECO:0000313" key="1">
    <source>
        <dbReference type="EMBL" id="VDP23615.1"/>
    </source>
</evidence>
<reference evidence="1 2" key="2">
    <citation type="submission" date="2018-11" db="EMBL/GenBank/DDBJ databases">
        <authorList>
            <consortium name="Pathogen Informatics"/>
        </authorList>
    </citation>
    <scope>NUCLEOTIDE SEQUENCE [LARGE SCALE GENOMIC DNA]</scope>
    <source>
        <strain evidence="1 2">Egypt</strain>
    </source>
</reference>
<dbReference type="PANTHER" id="PTHR34258:SF1">
    <property type="entry name" value="ARMADILLO-LIKE HELICAL DOMAIN CONTAINING PROTEIN 1"/>
    <property type="match status" value="1"/>
</dbReference>
<protein>
    <submittedName>
        <fullName evidence="3">DUF3408 domain-containing protein</fullName>
    </submittedName>
</protein>
<accession>A0A183A0N1</accession>
<dbReference type="AlphaFoldDB" id="A0A183A0N1"/>
<sequence>MASAKQDSATYNMTCLLREWDRAPKEKRRQFLQDFIDQHWNRSGPELESELAQMASLFLARICVWIKLT</sequence>
<reference evidence="3" key="1">
    <citation type="submission" date="2016-06" db="UniProtKB">
        <authorList>
            <consortium name="WormBaseParasite"/>
        </authorList>
    </citation>
    <scope>IDENTIFICATION</scope>
</reference>
<organism evidence="3">
    <name type="scientific">Echinostoma caproni</name>
    <dbReference type="NCBI Taxonomy" id="27848"/>
    <lineage>
        <taxon>Eukaryota</taxon>
        <taxon>Metazoa</taxon>
        <taxon>Spiralia</taxon>
        <taxon>Lophotrochozoa</taxon>
        <taxon>Platyhelminthes</taxon>
        <taxon>Trematoda</taxon>
        <taxon>Digenea</taxon>
        <taxon>Plagiorchiida</taxon>
        <taxon>Echinostomata</taxon>
        <taxon>Echinostomatoidea</taxon>
        <taxon>Echinostomatidae</taxon>
        <taxon>Echinostoma</taxon>
    </lineage>
</organism>
<dbReference type="InterPro" id="IPR041090">
    <property type="entry name" value="DUF5578"/>
</dbReference>
<gene>
    <name evidence="1" type="ORF">ECPE_LOCUS516</name>
</gene>
<dbReference type="EMBL" id="UZAN01001771">
    <property type="protein sequence ID" value="VDP23615.1"/>
    <property type="molecule type" value="Genomic_DNA"/>
</dbReference>